<feature type="repeat" description="WD" evidence="1">
    <location>
        <begin position="1"/>
        <end position="23"/>
    </location>
</feature>
<gene>
    <name evidence="2" type="ORF">Gorai_001077</name>
</gene>
<feature type="repeat" description="WD" evidence="1">
    <location>
        <begin position="42"/>
        <end position="74"/>
    </location>
</feature>
<dbReference type="PROSITE" id="PS50082">
    <property type="entry name" value="WD_REPEATS_2"/>
    <property type="match status" value="2"/>
</dbReference>
<feature type="non-terminal residue" evidence="2">
    <location>
        <position position="137"/>
    </location>
</feature>
<reference evidence="2 3" key="1">
    <citation type="journal article" date="2019" name="Genome Biol. Evol.">
        <title>Insights into the evolution of the New World diploid cottons (Gossypium, subgenus Houzingenia) based on genome sequencing.</title>
        <authorList>
            <person name="Grover C.E."/>
            <person name="Arick M.A. 2nd"/>
            <person name="Thrash A."/>
            <person name="Conover J.L."/>
            <person name="Sanders W.S."/>
            <person name="Peterson D.G."/>
            <person name="Frelichowski J.E."/>
            <person name="Scheffler J.A."/>
            <person name="Scheffler B.E."/>
            <person name="Wendel J.F."/>
        </authorList>
    </citation>
    <scope>NUCLEOTIDE SEQUENCE [LARGE SCALE GENOMIC DNA]</scope>
    <source>
        <strain evidence="2">8</strain>
        <tissue evidence="2">Leaf</tissue>
    </source>
</reference>
<dbReference type="SMART" id="SM00320">
    <property type="entry name" value="WD40"/>
    <property type="match status" value="1"/>
</dbReference>
<comment type="caution">
    <text evidence="2">The sequence shown here is derived from an EMBL/GenBank/DDBJ whole genome shotgun (WGS) entry which is preliminary data.</text>
</comment>
<dbReference type="GO" id="GO:0016226">
    <property type="term" value="P:iron-sulfur cluster assembly"/>
    <property type="evidence" value="ECO:0007669"/>
    <property type="project" value="TreeGrafter"/>
</dbReference>
<evidence type="ECO:0000313" key="3">
    <source>
        <dbReference type="Proteomes" id="UP000593578"/>
    </source>
</evidence>
<dbReference type="AlphaFoldDB" id="A0A7J8PFH5"/>
<dbReference type="GO" id="GO:0097361">
    <property type="term" value="C:cytosolic [4Fe-4S] assembly targeting complex"/>
    <property type="evidence" value="ECO:0007669"/>
    <property type="project" value="TreeGrafter"/>
</dbReference>
<dbReference type="SUPFAM" id="SSF50978">
    <property type="entry name" value="WD40 repeat-like"/>
    <property type="match status" value="1"/>
</dbReference>
<proteinExistence type="predicted"/>
<dbReference type="Proteomes" id="UP000593578">
    <property type="component" value="Unassembled WGS sequence"/>
</dbReference>
<evidence type="ECO:0000313" key="2">
    <source>
        <dbReference type="EMBL" id="MBA0587958.1"/>
    </source>
</evidence>
<protein>
    <recommendedName>
        <fullName evidence="4">Cytosolic iron-sulfur protein assembly protein CIAO1 homolog</fullName>
    </recommendedName>
</protein>
<keyword evidence="1" id="KW-0853">WD repeat</keyword>
<dbReference type="InterPro" id="IPR001680">
    <property type="entry name" value="WD40_rpt"/>
</dbReference>
<sequence>MVRWHPTMDILFSCSYDNTAKVWWSEDADGDWDCVQTLGESSNGHSSTVWSLAFNAKGDKLVTCSDDLTLKIWEADIIRMQSGDGYAPCFNLKPIVYGLRPLQEGIIASGAADDAMNGPPSYQLLLKKEKAQDNGAL</sequence>
<name>A0A7J8PFH5_GOSRA</name>
<dbReference type="PROSITE" id="PS50294">
    <property type="entry name" value="WD_REPEATS_REGION"/>
    <property type="match status" value="1"/>
</dbReference>
<evidence type="ECO:0000256" key="1">
    <source>
        <dbReference type="PROSITE-ProRule" id="PRU00221"/>
    </source>
</evidence>
<dbReference type="Pfam" id="PF00400">
    <property type="entry name" value="WD40"/>
    <property type="match status" value="2"/>
</dbReference>
<dbReference type="PANTHER" id="PTHR19920:SF0">
    <property type="entry name" value="CYTOSOLIC IRON-SULFUR PROTEIN ASSEMBLY PROTEIN CIAO1-RELATED"/>
    <property type="match status" value="1"/>
</dbReference>
<evidence type="ECO:0008006" key="4">
    <source>
        <dbReference type="Google" id="ProtNLM"/>
    </source>
</evidence>
<dbReference type="PANTHER" id="PTHR19920">
    <property type="entry name" value="WD40 PROTEIN CIAO1"/>
    <property type="match status" value="1"/>
</dbReference>
<dbReference type="InterPro" id="IPR015943">
    <property type="entry name" value="WD40/YVTN_repeat-like_dom_sf"/>
</dbReference>
<organism evidence="2 3">
    <name type="scientific">Gossypium raimondii</name>
    <name type="common">Peruvian cotton</name>
    <name type="synonym">Gossypium klotzschianum subsp. raimondii</name>
    <dbReference type="NCBI Taxonomy" id="29730"/>
    <lineage>
        <taxon>Eukaryota</taxon>
        <taxon>Viridiplantae</taxon>
        <taxon>Streptophyta</taxon>
        <taxon>Embryophyta</taxon>
        <taxon>Tracheophyta</taxon>
        <taxon>Spermatophyta</taxon>
        <taxon>Magnoliopsida</taxon>
        <taxon>eudicotyledons</taxon>
        <taxon>Gunneridae</taxon>
        <taxon>Pentapetalae</taxon>
        <taxon>rosids</taxon>
        <taxon>malvids</taxon>
        <taxon>Malvales</taxon>
        <taxon>Malvaceae</taxon>
        <taxon>Malvoideae</taxon>
        <taxon>Gossypium</taxon>
    </lineage>
</organism>
<dbReference type="InterPro" id="IPR036322">
    <property type="entry name" value="WD40_repeat_dom_sf"/>
</dbReference>
<accession>A0A7J8PFH5</accession>
<dbReference type="Gene3D" id="2.130.10.10">
    <property type="entry name" value="YVTN repeat-like/Quinoprotein amine dehydrogenase"/>
    <property type="match status" value="1"/>
</dbReference>
<dbReference type="EMBL" id="JABEZZ010000006">
    <property type="protein sequence ID" value="MBA0587958.1"/>
    <property type="molecule type" value="Genomic_DNA"/>
</dbReference>